<accession>A0ABV0JQ00</accession>
<protein>
    <submittedName>
        <fullName evidence="4">WGxxGxxG-CTERM domain-containing protein</fullName>
    </submittedName>
</protein>
<gene>
    <name evidence="4" type="ORF">NDI37_13910</name>
</gene>
<comment type="caution">
    <text evidence="4">The sequence shown here is derived from an EMBL/GenBank/DDBJ whole genome shotgun (WGS) entry which is preliminary data.</text>
</comment>
<proteinExistence type="predicted"/>
<feature type="transmembrane region" description="Helical" evidence="2">
    <location>
        <begin position="60"/>
        <end position="76"/>
    </location>
</feature>
<feature type="compositionally biased region" description="Basic and acidic residues" evidence="1">
    <location>
        <begin position="78"/>
        <end position="90"/>
    </location>
</feature>
<feature type="signal peptide" evidence="3">
    <location>
        <begin position="1"/>
        <end position="30"/>
    </location>
</feature>
<evidence type="ECO:0000256" key="2">
    <source>
        <dbReference type="SAM" id="Phobius"/>
    </source>
</evidence>
<sequence>MKRSNLSKVVGAGVLTVSMALLPLTMPASAQTNPDNTTTVDPATSGQDVVVENEDDGFDWGWLGLLGLAGLAGLAGRKNNEPTAYRDPDPASRTGSTGYRE</sequence>
<keyword evidence="2" id="KW-0472">Membrane</keyword>
<organism evidence="4 5">
    <name type="scientific">Funiculus sociatus GB2-A5</name>
    <dbReference type="NCBI Taxonomy" id="2933946"/>
    <lineage>
        <taxon>Bacteria</taxon>
        <taxon>Bacillati</taxon>
        <taxon>Cyanobacteriota</taxon>
        <taxon>Cyanophyceae</taxon>
        <taxon>Coleofasciculales</taxon>
        <taxon>Coleofasciculaceae</taxon>
        <taxon>Funiculus</taxon>
    </lineage>
</organism>
<dbReference type="Proteomes" id="UP001442494">
    <property type="component" value="Unassembled WGS sequence"/>
</dbReference>
<evidence type="ECO:0000256" key="3">
    <source>
        <dbReference type="SAM" id="SignalP"/>
    </source>
</evidence>
<evidence type="ECO:0000313" key="4">
    <source>
        <dbReference type="EMBL" id="MEP0865563.1"/>
    </source>
</evidence>
<keyword evidence="3" id="KW-0732">Signal</keyword>
<dbReference type="NCBIfam" id="NF041742">
    <property type="entry name" value="WGxxGxxG_fam"/>
    <property type="match status" value="1"/>
</dbReference>
<evidence type="ECO:0000256" key="1">
    <source>
        <dbReference type="SAM" id="MobiDB-lite"/>
    </source>
</evidence>
<evidence type="ECO:0000313" key="5">
    <source>
        <dbReference type="Proteomes" id="UP001442494"/>
    </source>
</evidence>
<dbReference type="NCBIfam" id="NF038039">
    <property type="entry name" value="WGxxGxxG-CTERM"/>
    <property type="match status" value="1"/>
</dbReference>
<feature type="region of interest" description="Disordered" evidence="1">
    <location>
        <begin position="77"/>
        <end position="101"/>
    </location>
</feature>
<feature type="chain" id="PRO_5045963729" evidence="3">
    <location>
        <begin position="31"/>
        <end position="101"/>
    </location>
</feature>
<keyword evidence="2" id="KW-0812">Transmembrane</keyword>
<dbReference type="RefSeq" id="WP_190426026.1">
    <property type="nucleotide sequence ID" value="NZ_JAMPKK010000028.1"/>
</dbReference>
<reference evidence="4 5" key="1">
    <citation type="submission" date="2022-04" db="EMBL/GenBank/DDBJ databases">
        <title>Positive selection, recombination, and allopatry shape intraspecific diversity of widespread and dominant cyanobacteria.</title>
        <authorList>
            <person name="Wei J."/>
            <person name="Shu W."/>
            <person name="Hu C."/>
        </authorList>
    </citation>
    <scope>NUCLEOTIDE SEQUENCE [LARGE SCALE GENOMIC DNA]</scope>
    <source>
        <strain evidence="4 5">GB2-A5</strain>
    </source>
</reference>
<keyword evidence="5" id="KW-1185">Reference proteome</keyword>
<keyword evidence="2" id="KW-1133">Transmembrane helix</keyword>
<name>A0ABV0JQ00_9CYAN</name>
<dbReference type="EMBL" id="JAMPKK010000028">
    <property type="protein sequence ID" value="MEP0865563.1"/>
    <property type="molecule type" value="Genomic_DNA"/>
</dbReference>